<dbReference type="Proteomes" id="UP000325286">
    <property type="component" value="Chromosome"/>
</dbReference>
<name>A0A5B9QW63_9BACT</name>
<evidence type="ECO:0000313" key="1">
    <source>
        <dbReference type="EMBL" id="QEG41336.1"/>
    </source>
</evidence>
<dbReference type="KEGG" id="rul:UC8_33550"/>
<dbReference type="RefSeq" id="WP_068133551.1">
    <property type="nucleotide sequence ID" value="NZ_CP042914.1"/>
</dbReference>
<dbReference type="EMBL" id="CP042914">
    <property type="protein sequence ID" value="QEG41336.1"/>
    <property type="molecule type" value="Genomic_DNA"/>
</dbReference>
<organism evidence="1 2">
    <name type="scientific">Roseimaritima ulvae</name>
    <dbReference type="NCBI Taxonomy" id="980254"/>
    <lineage>
        <taxon>Bacteria</taxon>
        <taxon>Pseudomonadati</taxon>
        <taxon>Planctomycetota</taxon>
        <taxon>Planctomycetia</taxon>
        <taxon>Pirellulales</taxon>
        <taxon>Pirellulaceae</taxon>
        <taxon>Roseimaritima</taxon>
    </lineage>
</organism>
<keyword evidence="2" id="KW-1185">Reference proteome</keyword>
<sequence>MSHVVEIATKVRDPLAVRAGCHRLGLGAPVEGEFKLFSQTVRGLAVQLNQWRYPVVFDTAAGNVQYDNYEGRWGDPLQLDTFLQAYAVEKAKLEARKQGYSVSEQSLPDGSIKLTVGAGGAA</sequence>
<evidence type="ECO:0008006" key="3">
    <source>
        <dbReference type="Google" id="ProtNLM"/>
    </source>
</evidence>
<dbReference type="AlphaFoldDB" id="A0A5B9QW63"/>
<proteinExistence type="predicted"/>
<evidence type="ECO:0000313" key="2">
    <source>
        <dbReference type="Proteomes" id="UP000325286"/>
    </source>
</evidence>
<gene>
    <name evidence="1" type="ORF">UC8_33550</name>
</gene>
<dbReference type="OrthoDB" id="274993at2"/>
<accession>A0A5B9QW63</accession>
<protein>
    <recommendedName>
        <fullName evidence="3">DUF1257 domain-containing protein</fullName>
    </recommendedName>
</protein>
<reference evidence="1 2" key="1">
    <citation type="submission" date="2019-08" db="EMBL/GenBank/DDBJ databases">
        <title>Deep-cultivation of Planctomycetes and their phenomic and genomic characterization uncovers novel biology.</title>
        <authorList>
            <person name="Wiegand S."/>
            <person name="Jogler M."/>
            <person name="Boedeker C."/>
            <person name="Pinto D."/>
            <person name="Vollmers J."/>
            <person name="Rivas-Marin E."/>
            <person name="Kohn T."/>
            <person name="Peeters S.H."/>
            <person name="Heuer A."/>
            <person name="Rast P."/>
            <person name="Oberbeckmann S."/>
            <person name="Bunk B."/>
            <person name="Jeske O."/>
            <person name="Meyerdierks A."/>
            <person name="Storesund J.E."/>
            <person name="Kallscheuer N."/>
            <person name="Luecker S."/>
            <person name="Lage O.M."/>
            <person name="Pohl T."/>
            <person name="Merkel B.J."/>
            <person name="Hornburger P."/>
            <person name="Mueller R.-W."/>
            <person name="Bruemmer F."/>
            <person name="Labrenz M."/>
            <person name="Spormann A.M."/>
            <person name="Op den Camp H."/>
            <person name="Overmann J."/>
            <person name="Amann R."/>
            <person name="Jetten M.S.M."/>
            <person name="Mascher T."/>
            <person name="Medema M.H."/>
            <person name="Devos D.P."/>
            <person name="Kaster A.-K."/>
            <person name="Ovreas L."/>
            <person name="Rohde M."/>
            <person name="Galperin M.Y."/>
            <person name="Jogler C."/>
        </authorList>
    </citation>
    <scope>NUCLEOTIDE SEQUENCE [LARGE SCALE GENOMIC DNA]</scope>
    <source>
        <strain evidence="1 2">UC8</strain>
    </source>
</reference>